<dbReference type="STRING" id="262004.SAMN04489796_1095"/>
<name>A0A1G8J8B3_9FLAO</name>
<protein>
    <submittedName>
        <fullName evidence="1">Uncharacterized protein</fullName>
    </submittedName>
</protein>
<organism evidence="1 2">
    <name type="scientific">Winogradskyella thalassocola</name>
    <dbReference type="NCBI Taxonomy" id="262004"/>
    <lineage>
        <taxon>Bacteria</taxon>
        <taxon>Pseudomonadati</taxon>
        <taxon>Bacteroidota</taxon>
        <taxon>Flavobacteriia</taxon>
        <taxon>Flavobacteriales</taxon>
        <taxon>Flavobacteriaceae</taxon>
        <taxon>Winogradskyella</taxon>
    </lineage>
</organism>
<keyword evidence="2" id="KW-1185">Reference proteome</keyword>
<sequence length="135" mass="15523">MKKYISIALFIFLICCHPIFCKWELGYTQLESQPDEKQTIGLYKLSEESKEYLGSDLKGWTSTLELNKNGKLIYKNGDKIIKIKTWQVICGESYDCVIDMEERVVPFTEKNGKYAIMIAIGDGDECNGIVYEKTK</sequence>
<dbReference type="OrthoDB" id="1350328at2"/>
<dbReference type="Proteomes" id="UP000199492">
    <property type="component" value="Unassembled WGS sequence"/>
</dbReference>
<dbReference type="AlphaFoldDB" id="A0A1G8J8B3"/>
<evidence type="ECO:0000313" key="2">
    <source>
        <dbReference type="Proteomes" id="UP000199492"/>
    </source>
</evidence>
<dbReference type="EMBL" id="FNCZ01000009">
    <property type="protein sequence ID" value="SDI27426.1"/>
    <property type="molecule type" value="Genomic_DNA"/>
</dbReference>
<accession>A0A1G8J8B3</accession>
<proteinExistence type="predicted"/>
<gene>
    <name evidence="1" type="ORF">SAMN04489796_1095</name>
</gene>
<dbReference type="RefSeq" id="WP_092469976.1">
    <property type="nucleotide sequence ID" value="NZ_FNCZ01000009.1"/>
</dbReference>
<evidence type="ECO:0000313" key="1">
    <source>
        <dbReference type="EMBL" id="SDI27426.1"/>
    </source>
</evidence>
<reference evidence="2" key="1">
    <citation type="submission" date="2016-10" db="EMBL/GenBank/DDBJ databases">
        <authorList>
            <person name="Varghese N."/>
            <person name="Submissions S."/>
        </authorList>
    </citation>
    <scope>NUCLEOTIDE SEQUENCE [LARGE SCALE GENOMIC DNA]</scope>
    <source>
        <strain evidence="2">DSM 15363</strain>
    </source>
</reference>